<sequence>MQKSVPANVVLTTKVEGQDAETKTYKNKSGGDTPVTYSERIKKYLQRHCGRKRM</sequence>
<protein>
    <submittedName>
        <fullName evidence="1">IncH1 plasmid conjugative transfer protein Orf9</fullName>
    </submittedName>
</protein>
<dbReference type="EMBL" id="MN956836">
    <property type="protein sequence ID" value="QTX14010.1"/>
    <property type="molecule type" value="Genomic_DNA"/>
</dbReference>
<dbReference type="AlphaFoldDB" id="A0A8B0STK3"/>
<name>A0A8B0STK3_KLEPN</name>
<organism evidence="1">
    <name type="scientific">Klebsiella pneumoniae</name>
    <dbReference type="NCBI Taxonomy" id="573"/>
    <lineage>
        <taxon>Bacteria</taxon>
        <taxon>Pseudomonadati</taxon>
        <taxon>Pseudomonadota</taxon>
        <taxon>Gammaproteobacteria</taxon>
        <taxon>Enterobacterales</taxon>
        <taxon>Enterobacteriaceae</taxon>
        <taxon>Klebsiella/Raoultella group</taxon>
        <taxon>Klebsiella</taxon>
        <taxon>Klebsiella pneumoniae complex</taxon>
    </lineage>
</organism>
<keyword evidence="1" id="KW-0614">Plasmid</keyword>
<evidence type="ECO:0000313" key="1">
    <source>
        <dbReference type="EMBL" id="QTX14010.1"/>
    </source>
</evidence>
<proteinExistence type="predicted"/>
<accession>A0A8B0STK3</accession>
<geneLocation type="plasmid" evidence="1">
    <name>p17-15-vir-like</name>
</geneLocation>
<reference evidence="1" key="1">
    <citation type="submission" date="2020-01" db="EMBL/GenBank/DDBJ databases">
        <authorList>
            <person name="Qin S."/>
        </authorList>
    </citation>
    <scope>NUCLEOTIDE SEQUENCE</scope>
    <source>
        <strain evidence="1">CVir17-16-YZ6g</strain>
        <plasmid evidence="1">p17-15-vir-like</plasmid>
    </source>
</reference>